<dbReference type="Proteomes" id="UP000297245">
    <property type="component" value="Unassembled WGS sequence"/>
</dbReference>
<name>A0A4S8LXU6_DENBC</name>
<sequence length="81" mass="9014">MTTNHAHPQSPSSLTQPVATADIADYLTSRVMSSIGSTLASYQQSYQQNMLSSLARVETSFSELLEPIRQERRNQESRPVS</sequence>
<gene>
    <name evidence="1" type="ORF">K435DRAFT_779384</name>
</gene>
<keyword evidence="2" id="KW-1185">Reference proteome</keyword>
<evidence type="ECO:0000313" key="1">
    <source>
        <dbReference type="EMBL" id="THU94519.1"/>
    </source>
</evidence>
<protein>
    <submittedName>
        <fullName evidence="1">Uncharacterized protein</fullName>
    </submittedName>
</protein>
<dbReference type="AlphaFoldDB" id="A0A4S8LXU6"/>
<accession>A0A4S8LXU6</accession>
<reference evidence="1 2" key="1">
    <citation type="journal article" date="2019" name="Nat. Ecol. Evol.">
        <title>Megaphylogeny resolves global patterns of mushroom evolution.</title>
        <authorList>
            <person name="Varga T."/>
            <person name="Krizsan K."/>
            <person name="Foldi C."/>
            <person name="Dima B."/>
            <person name="Sanchez-Garcia M."/>
            <person name="Sanchez-Ramirez S."/>
            <person name="Szollosi G.J."/>
            <person name="Szarkandi J.G."/>
            <person name="Papp V."/>
            <person name="Albert L."/>
            <person name="Andreopoulos W."/>
            <person name="Angelini C."/>
            <person name="Antonin V."/>
            <person name="Barry K.W."/>
            <person name="Bougher N.L."/>
            <person name="Buchanan P."/>
            <person name="Buyck B."/>
            <person name="Bense V."/>
            <person name="Catcheside P."/>
            <person name="Chovatia M."/>
            <person name="Cooper J."/>
            <person name="Damon W."/>
            <person name="Desjardin D."/>
            <person name="Finy P."/>
            <person name="Geml J."/>
            <person name="Haridas S."/>
            <person name="Hughes K."/>
            <person name="Justo A."/>
            <person name="Karasinski D."/>
            <person name="Kautmanova I."/>
            <person name="Kiss B."/>
            <person name="Kocsube S."/>
            <person name="Kotiranta H."/>
            <person name="LaButti K.M."/>
            <person name="Lechner B.E."/>
            <person name="Liimatainen K."/>
            <person name="Lipzen A."/>
            <person name="Lukacs Z."/>
            <person name="Mihaltcheva S."/>
            <person name="Morgado L.N."/>
            <person name="Niskanen T."/>
            <person name="Noordeloos M.E."/>
            <person name="Ohm R.A."/>
            <person name="Ortiz-Santana B."/>
            <person name="Ovrebo C."/>
            <person name="Racz N."/>
            <person name="Riley R."/>
            <person name="Savchenko A."/>
            <person name="Shiryaev A."/>
            <person name="Soop K."/>
            <person name="Spirin V."/>
            <person name="Szebenyi C."/>
            <person name="Tomsovsky M."/>
            <person name="Tulloss R.E."/>
            <person name="Uehling J."/>
            <person name="Grigoriev I.V."/>
            <person name="Vagvolgyi C."/>
            <person name="Papp T."/>
            <person name="Martin F.M."/>
            <person name="Miettinen O."/>
            <person name="Hibbett D.S."/>
            <person name="Nagy L.G."/>
        </authorList>
    </citation>
    <scope>NUCLEOTIDE SEQUENCE [LARGE SCALE GENOMIC DNA]</scope>
    <source>
        <strain evidence="1 2">CBS 962.96</strain>
    </source>
</reference>
<organism evidence="1 2">
    <name type="scientific">Dendrothele bispora (strain CBS 962.96)</name>
    <dbReference type="NCBI Taxonomy" id="1314807"/>
    <lineage>
        <taxon>Eukaryota</taxon>
        <taxon>Fungi</taxon>
        <taxon>Dikarya</taxon>
        <taxon>Basidiomycota</taxon>
        <taxon>Agaricomycotina</taxon>
        <taxon>Agaricomycetes</taxon>
        <taxon>Agaricomycetidae</taxon>
        <taxon>Agaricales</taxon>
        <taxon>Agaricales incertae sedis</taxon>
        <taxon>Dendrothele</taxon>
    </lineage>
</organism>
<evidence type="ECO:0000313" key="2">
    <source>
        <dbReference type="Proteomes" id="UP000297245"/>
    </source>
</evidence>
<dbReference type="EMBL" id="ML179222">
    <property type="protein sequence ID" value="THU94519.1"/>
    <property type="molecule type" value="Genomic_DNA"/>
</dbReference>
<proteinExistence type="predicted"/>